<evidence type="ECO:0000313" key="4">
    <source>
        <dbReference type="Proteomes" id="UP000656881"/>
    </source>
</evidence>
<feature type="signal peptide" evidence="2">
    <location>
        <begin position="1"/>
        <end position="27"/>
    </location>
</feature>
<feature type="region of interest" description="Disordered" evidence="1">
    <location>
        <begin position="32"/>
        <end position="55"/>
    </location>
</feature>
<reference evidence="4" key="1">
    <citation type="journal article" date="2019" name="Int. J. Syst. Evol. Microbiol.">
        <title>The Global Catalogue of Microorganisms (GCM) 10K type strain sequencing project: providing services to taxonomists for standard genome sequencing and annotation.</title>
        <authorList>
            <consortium name="The Broad Institute Genomics Platform"/>
            <consortium name="The Broad Institute Genome Sequencing Center for Infectious Disease"/>
            <person name="Wu L."/>
            <person name="Ma J."/>
        </authorList>
    </citation>
    <scope>NUCLEOTIDE SEQUENCE [LARGE SCALE GENOMIC DNA]</scope>
    <source>
        <strain evidence="4">CGMCC 4.7349</strain>
    </source>
</reference>
<feature type="chain" id="PRO_5047046829" description="Lipoprotein" evidence="2">
    <location>
        <begin position="28"/>
        <end position="55"/>
    </location>
</feature>
<dbReference type="Proteomes" id="UP000656881">
    <property type="component" value="Unassembled WGS sequence"/>
</dbReference>
<sequence>MPETHARPRRPFTAWLCTALGAVLAVALLTGCNGDDDKDDKKKPGDATVSASPGE</sequence>
<evidence type="ECO:0000256" key="2">
    <source>
        <dbReference type="SAM" id="SignalP"/>
    </source>
</evidence>
<dbReference type="EMBL" id="BMNG01000005">
    <property type="protein sequence ID" value="GGO43116.1"/>
    <property type="molecule type" value="Genomic_DNA"/>
</dbReference>
<dbReference type="RefSeq" id="WP_189174038.1">
    <property type="nucleotide sequence ID" value="NZ_BMNG01000005.1"/>
</dbReference>
<name>A0ABQ2LTW3_9ACTN</name>
<keyword evidence="4" id="KW-1185">Reference proteome</keyword>
<organism evidence="3 4">
    <name type="scientific">Streptomyces lasiicapitis</name>
    <dbReference type="NCBI Taxonomy" id="1923961"/>
    <lineage>
        <taxon>Bacteria</taxon>
        <taxon>Bacillati</taxon>
        <taxon>Actinomycetota</taxon>
        <taxon>Actinomycetes</taxon>
        <taxon>Kitasatosporales</taxon>
        <taxon>Streptomycetaceae</taxon>
        <taxon>Streptomyces</taxon>
    </lineage>
</organism>
<protein>
    <recommendedName>
        <fullName evidence="5">Lipoprotein</fullName>
    </recommendedName>
</protein>
<accession>A0ABQ2LTW3</accession>
<proteinExistence type="predicted"/>
<gene>
    <name evidence="3" type="ORF">GCM10012286_26220</name>
</gene>
<keyword evidence="2" id="KW-0732">Signal</keyword>
<evidence type="ECO:0000256" key="1">
    <source>
        <dbReference type="SAM" id="MobiDB-lite"/>
    </source>
</evidence>
<dbReference type="PROSITE" id="PS51257">
    <property type="entry name" value="PROKAR_LIPOPROTEIN"/>
    <property type="match status" value="1"/>
</dbReference>
<comment type="caution">
    <text evidence="3">The sequence shown here is derived from an EMBL/GenBank/DDBJ whole genome shotgun (WGS) entry which is preliminary data.</text>
</comment>
<evidence type="ECO:0008006" key="5">
    <source>
        <dbReference type="Google" id="ProtNLM"/>
    </source>
</evidence>
<evidence type="ECO:0000313" key="3">
    <source>
        <dbReference type="EMBL" id="GGO43116.1"/>
    </source>
</evidence>